<reference evidence="3" key="2">
    <citation type="submission" date="2019-12" db="EMBL/GenBank/DDBJ databases">
        <authorList>
            <person name="Hoang T.H.H."/>
            <person name="Okutani A."/>
        </authorList>
    </citation>
    <scope>NUCLEOTIDE SEQUENCE</scope>
    <source>
        <strain evidence="3">QuyetLC</strain>
    </source>
</reference>
<dbReference type="Pfam" id="PF07538">
    <property type="entry name" value="ChW"/>
    <property type="match status" value="9"/>
</dbReference>
<dbReference type="InterPro" id="IPR006637">
    <property type="entry name" value="ChW"/>
</dbReference>
<proteinExistence type="predicted"/>
<dbReference type="CDD" id="cd02549">
    <property type="entry name" value="Peptidase_C39A"/>
    <property type="match status" value="1"/>
</dbReference>
<feature type="domain" description="Peptidase C39-like" evidence="2">
    <location>
        <begin position="623"/>
        <end position="748"/>
    </location>
</feature>
<dbReference type="InterPro" id="IPR039563">
    <property type="entry name" value="Peptidase_C39_single_dom"/>
</dbReference>
<name>A0A640MIA0_BACAN</name>
<feature type="compositionally biased region" description="Polar residues" evidence="1">
    <location>
        <begin position="36"/>
        <end position="54"/>
    </location>
</feature>
<dbReference type="SMART" id="SM00728">
    <property type="entry name" value="ChW"/>
    <property type="match status" value="9"/>
</dbReference>
<comment type="caution">
    <text evidence="3">The sequence shown here is derived from an EMBL/GenBank/DDBJ whole genome shotgun (WGS) entry which is preliminary data.</text>
</comment>
<organism evidence="3">
    <name type="scientific">Bacillus anthracis</name>
    <name type="common">anthrax bacterium</name>
    <dbReference type="NCBI Taxonomy" id="1392"/>
    <lineage>
        <taxon>Bacteria</taxon>
        <taxon>Bacillati</taxon>
        <taxon>Bacillota</taxon>
        <taxon>Bacilli</taxon>
        <taxon>Bacillales</taxon>
        <taxon>Bacillaceae</taxon>
        <taxon>Bacillus</taxon>
        <taxon>Bacillus cereus group</taxon>
    </lineage>
</organism>
<evidence type="ECO:0000313" key="3">
    <source>
        <dbReference type="EMBL" id="GEU13572.1"/>
    </source>
</evidence>
<feature type="compositionally biased region" description="Low complexity" evidence="1">
    <location>
        <begin position="71"/>
        <end position="96"/>
    </location>
</feature>
<protein>
    <recommendedName>
        <fullName evidence="2">Peptidase C39-like domain-containing protein</fullName>
    </recommendedName>
</protein>
<dbReference type="Gene3D" id="3.90.70.10">
    <property type="entry name" value="Cysteine proteinases"/>
    <property type="match status" value="1"/>
</dbReference>
<gene>
    <name evidence="3" type="ORF">QuyetLC_24930</name>
</gene>
<evidence type="ECO:0000259" key="2">
    <source>
        <dbReference type="Pfam" id="PF13529"/>
    </source>
</evidence>
<dbReference type="InterPro" id="IPR039564">
    <property type="entry name" value="Peptidase_C39-like"/>
</dbReference>
<accession>A0A640MIA0</accession>
<dbReference type="AlphaFoldDB" id="A0A640MIA0"/>
<dbReference type="EMBL" id="BLEY01000024">
    <property type="protein sequence ID" value="GEU13572.1"/>
    <property type="molecule type" value="Genomic_DNA"/>
</dbReference>
<reference evidence="3" key="1">
    <citation type="submission" date="2019-12" db="EMBL/GenBank/DDBJ databases">
        <title>Epidemiological and comparative genomic analysis of Bacillus anthracis isolated from northern Vietnam.</title>
        <authorList>
            <person name="Hoang T.T.H."/>
            <person name="Dang D.A."/>
            <person name="Pham M.H."/>
            <person name="Luong M.H."/>
            <person name="Tran N.D."/>
            <person name="Nguyen T.H."/>
            <person name="Nguyen T.T."/>
            <person name="Inoue S."/>
            <person name="Morikawa S."/>
            <person name="Okutani A."/>
        </authorList>
    </citation>
    <scope>NUCLEOTIDE SEQUENCE</scope>
    <source>
        <strain evidence="3">QuyetLC</strain>
    </source>
</reference>
<sequence>MKKSVITSSMLAVLLSGFLVTPISAYALERSKGTTEETVASETSLTERQMSSGVTEEMNPSIINSQEETETTSTSSTSDSTTEVSTSEVTTVNDTENSSDDTETTLETSQSNEDTPIAPAKAEEKVPDINYQTHIQDIGWQGVVKNGEISGTSRRSLRLEGIKMNISNSDLAGSVEYRTHVQEIGWQGYVKDNQLSGTSGKSLRLEAIQIRLTGEIANAYDVYYRVHIEDKGWLNWAKNSESAGSQSAAKRLEAIQIKLVKKGEAAPEGNGKAFLIGNEAKRPDEIKPTVNYQTHVQNIGWQGVVKNGEIAGTSGKNLQLEAIKINLSDAALAGNIEYSTHIQNIGWQDYKANGALSGTTGKNLQLEAIKIKLSGDVSRYYDVYYRVHIQDKGWLNWAANGAPAGSQAASKHLEAIQIKVVRKGETAPKGNGKAFLVGNEAKRPDEIKPNVNYQTHVQNIGWQGVVKNGEIAGTSGKNLQLEAIKINLSDAALAGNIEYSTHIQNIGWQAYKANGALSGTTGKNLQLEAIKIKLAGDVSRYYDVYYRVHIQDKGWLNWAANGASAGSQAASKHLEAIQIKIVRKGETAPKGSGKAFLVGDEARTPAEIANRLRAERLKKKPYYYSQRDPQWINTYIGNYTIGAAGCVPTSLSMILRGSYGYNVNPVSVATRMASYGGLNQRYFGASATDLVITAQSYGRSIKVINDVATLNAYLSEGYPVILYQNVGIGHAIVVHEYKNGYTLTYDPYGRQFYSGWVSTQALWNTPSNDPIDWTEGRPCFVIL</sequence>
<dbReference type="Pfam" id="PF13529">
    <property type="entry name" value="Peptidase_C39_2"/>
    <property type="match status" value="1"/>
</dbReference>
<evidence type="ECO:0000256" key="1">
    <source>
        <dbReference type="SAM" id="MobiDB-lite"/>
    </source>
</evidence>
<feature type="region of interest" description="Disordered" evidence="1">
    <location>
        <begin position="31"/>
        <end position="125"/>
    </location>
</feature>